<feature type="domain" description="DUF2344" evidence="1">
    <location>
        <begin position="2"/>
        <end position="189"/>
    </location>
</feature>
<protein>
    <submittedName>
        <fullName evidence="2">Radical SAM-linked protein</fullName>
    </submittedName>
</protein>
<gene>
    <name evidence="2" type="ORF">EDD76_106170</name>
</gene>
<dbReference type="AlphaFoldDB" id="A0A4V2QC11"/>
<dbReference type="EMBL" id="SLUO01000006">
    <property type="protein sequence ID" value="TCL58517.1"/>
    <property type="molecule type" value="Genomic_DNA"/>
</dbReference>
<keyword evidence="3" id="KW-1185">Reference proteome</keyword>
<dbReference type="InterPro" id="IPR018768">
    <property type="entry name" value="DUF2344"/>
</dbReference>
<dbReference type="Proteomes" id="UP000295718">
    <property type="component" value="Unassembled WGS sequence"/>
</dbReference>
<accession>A0A4V2QC11</accession>
<comment type="caution">
    <text evidence="2">The sequence shown here is derived from an EMBL/GenBank/DDBJ whole genome shotgun (WGS) entry which is preliminary data.</text>
</comment>
<evidence type="ECO:0000313" key="2">
    <source>
        <dbReference type="EMBL" id="TCL58517.1"/>
    </source>
</evidence>
<dbReference type="Pfam" id="PF10105">
    <property type="entry name" value="DUF2344"/>
    <property type="match status" value="1"/>
</dbReference>
<proteinExistence type="predicted"/>
<reference evidence="2 3" key="1">
    <citation type="submission" date="2019-03" db="EMBL/GenBank/DDBJ databases">
        <title>Genomic Encyclopedia of Type Strains, Phase IV (KMG-IV): sequencing the most valuable type-strain genomes for metagenomic binning, comparative biology and taxonomic classification.</title>
        <authorList>
            <person name="Goeker M."/>
        </authorList>
    </citation>
    <scope>NUCLEOTIDE SEQUENCE [LARGE SCALE GENOMIC DNA]</scope>
    <source>
        <strain evidence="2 3">DSM 100556</strain>
    </source>
</reference>
<sequence>MKIRIKFAKSGAIRFVGHLDVMRYFQKAIRRAGIDVAYSGGFSPHQIMSFAAPLGVGLTSHGEYMDIEVVSAASASELKDSLNNAMVPGMEIVSVTKLPDDAMNAMASVAAAKYTVRFREGYEPDFDWETQTAAFYARPSIPVTKKTKKSEVEMDIKPSIYALESVKDENGQGVIRMMVDASSSGNIKPGLVIEAFLAENGSTLSDFALEITREDTFTNAGTEDEPVFISLDAVGNEF</sequence>
<dbReference type="STRING" id="1469948.GCA_000732725_01320"/>
<dbReference type="OrthoDB" id="9780488at2"/>
<name>A0A4V2QC11_9FIRM</name>
<organism evidence="2 3">
    <name type="scientific">Kineothrix alysoides</name>
    <dbReference type="NCBI Taxonomy" id="1469948"/>
    <lineage>
        <taxon>Bacteria</taxon>
        <taxon>Bacillati</taxon>
        <taxon>Bacillota</taxon>
        <taxon>Clostridia</taxon>
        <taxon>Lachnospirales</taxon>
        <taxon>Lachnospiraceae</taxon>
        <taxon>Kineothrix</taxon>
    </lineage>
</organism>
<dbReference type="RefSeq" id="WP_031390042.1">
    <property type="nucleotide sequence ID" value="NZ_JPNB01000001.1"/>
</dbReference>
<evidence type="ECO:0000259" key="1">
    <source>
        <dbReference type="Pfam" id="PF10105"/>
    </source>
</evidence>
<dbReference type="NCBIfam" id="TIGR03936">
    <property type="entry name" value="sam_1_link_chp"/>
    <property type="match status" value="1"/>
</dbReference>
<evidence type="ECO:0000313" key="3">
    <source>
        <dbReference type="Proteomes" id="UP000295718"/>
    </source>
</evidence>